<gene>
    <name evidence="6" type="primary">fcf2_3</name>
    <name evidence="6" type="ORF">CFP56_007398</name>
</gene>
<dbReference type="PANTHER" id="PTHR21686">
    <property type="entry name" value="DEOXYNUCLEOTIDYLTRANSFERASE TERMINAL-INTERACTING PROTEIN 2"/>
    <property type="match status" value="1"/>
</dbReference>
<evidence type="ECO:0000313" key="6">
    <source>
        <dbReference type="EMBL" id="KAK7846879.1"/>
    </source>
</evidence>
<protein>
    <submittedName>
        <fullName evidence="6">Rrna-processing protein fcf2</fullName>
    </submittedName>
</protein>
<name>A0AAW0L5N0_QUESU</name>
<reference evidence="6 7" key="1">
    <citation type="journal article" date="2018" name="Sci. Data">
        <title>The draft genome sequence of cork oak.</title>
        <authorList>
            <person name="Ramos A.M."/>
            <person name="Usie A."/>
            <person name="Barbosa P."/>
            <person name="Barros P.M."/>
            <person name="Capote T."/>
            <person name="Chaves I."/>
            <person name="Simoes F."/>
            <person name="Abreu I."/>
            <person name="Carrasquinho I."/>
            <person name="Faro C."/>
            <person name="Guimaraes J.B."/>
            <person name="Mendonca D."/>
            <person name="Nobrega F."/>
            <person name="Rodrigues L."/>
            <person name="Saibo N.J.M."/>
            <person name="Varela M.C."/>
            <person name="Egas C."/>
            <person name="Matos J."/>
            <person name="Miguel C.M."/>
            <person name="Oliveira M.M."/>
            <person name="Ricardo C.P."/>
            <person name="Goncalves S."/>
        </authorList>
    </citation>
    <scope>NUCLEOTIDE SEQUENCE [LARGE SCALE GENOMIC DNA]</scope>
    <source>
        <strain evidence="7">cv. HL8</strain>
    </source>
</reference>
<dbReference type="EMBL" id="PKMF04000149">
    <property type="protein sequence ID" value="KAK7846879.1"/>
    <property type="molecule type" value="Genomic_DNA"/>
</dbReference>
<keyword evidence="2" id="KW-0539">Nucleus</keyword>
<keyword evidence="7" id="KW-1185">Reference proteome</keyword>
<comment type="subcellular location">
    <subcellularLocation>
        <location evidence="1">Nucleus</location>
        <location evidence="1">Nucleolus</location>
    </subcellularLocation>
</comment>
<evidence type="ECO:0000313" key="7">
    <source>
        <dbReference type="Proteomes" id="UP000237347"/>
    </source>
</evidence>
<evidence type="ECO:0000259" key="5">
    <source>
        <dbReference type="Pfam" id="PF08698"/>
    </source>
</evidence>
<feature type="non-terminal residue" evidence="6">
    <location>
        <position position="1"/>
    </location>
</feature>
<feature type="domain" description="Fcf2 pre-rRNA processing C-terminal" evidence="5">
    <location>
        <begin position="61"/>
        <end position="177"/>
    </location>
</feature>
<feature type="transmembrane region" description="Helical" evidence="4">
    <location>
        <begin position="134"/>
        <end position="152"/>
    </location>
</feature>
<dbReference type="AlphaFoldDB" id="A0AAW0L5N0"/>
<evidence type="ECO:0000256" key="1">
    <source>
        <dbReference type="ARBA" id="ARBA00004604"/>
    </source>
</evidence>
<dbReference type="Pfam" id="PF08698">
    <property type="entry name" value="Fcf2"/>
    <property type="match status" value="1"/>
</dbReference>
<proteinExistence type="predicted"/>
<dbReference type="Proteomes" id="UP000237347">
    <property type="component" value="Unassembled WGS sequence"/>
</dbReference>
<feature type="region of interest" description="Disordered" evidence="3">
    <location>
        <begin position="9"/>
        <end position="38"/>
    </location>
</feature>
<dbReference type="PANTHER" id="PTHR21686:SF12">
    <property type="entry name" value="DEOXYNUCLEOTIDYLTRANSFERASE TERMINAL-INTERACTING PROTEIN 2"/>
    <property type="match status" value="1"/>
</dbReference>
<feature type="transmembrane region" description="Helical" evidence="4">
    <location>
        <begin position="109"/>
        <end position="128"/>
    </location>
</feature>
<dbReference type="GO" id="GO:0005730">
    <property type="term" value="C:nucleolus"/>
    <property type="evidence" value="ECO:0007669"/>
    <property type="project" value="UniProtKB-SubCell"/>
</dbReference>
<sequence length="216" mass="24523">RKKLPVIRFGEKFPQGTHNGCESESQNQSETSALRRPNSELVDRLFSSPESLNKFKRKHLKNTAGKAWFDLPPQTITPEIEKDLCLLKLRSAIDLKRHYKKGDSKSKTLLKYFLASLFVISRLIAWLIHTPFCLLTIRLGMMIVSTSYFFTVRLTRKERKEGTSAAELLSDRTLADYSWVLADAFASSASRSSTYSSSSVNLPETFSQFCPFGGRN</sequence>
<organism evidence="6 7">
    <name type="scientific">Quercus suber</name>
    <name type="common">Cork oak</name>
    <dbReference type="NCBI Taxonomy" id="58331"/>
    <lineage>
        <taxon>Eukaryota</taxon>
        <taxon>Viridiplantae</taxon>
        <taxon>Streptophyta</taxon>
        <taxon>Embryophyta</taxon>
        <taxon>Tracheophyta</taxon>
        <taxon>Spermatophyta</taxon>
        <taxon>Magnoliopsida</taxon>
        <taxon>eudicotyledons</taxon>
        <taxon>Gunneridae</taxon>
        <taxon>Pentapetalae</taxon>
        <taxon>rosids</taxon>
        <taxon>fabids</taxon>
        <taxon>Fagales</taxon>
        <taxon>Fagaceae</taxon>
        <taxon>Quercus</taxon>
    </lineage>
</organism>
<keyword evidence="4" id="KW-1133">Transmembrane helix</keyword>
<comment type="caution">
    <text evidence="6">The sequence shown here is derived from an EMBL/GenBank/DDBJ whole genome shotgun (WGS) entry which is preliminary data.</text>
</comment>
<keyword evidence="4" id="KW-0812">Transmembrane</keyword>
<evidence type="ECO:0000256" key="4">
    <source>
        <dbReference type="SAM" id="Phobius"/>
    </source>
</evidence>
<dbReference type="InterPro" id="IPR014810">
    <property type="entry name" value="Fcf2_C"/>
</dbReference>
<keyword evidence="4" id="KW-0472">Membrane</keyword>
<dbReference type="GO" id="GO:0003723">
    <property type="term" value="F:RNA binding"/>
    <property type="evidence" value="ECO:0007669"/>
    <property type="project" value="TreeGrafter"/>
</dbReference>
<accession>A0AAW0L5N0</accession>
<evidence type="ECO:0000256" key="2">
    <source>
        <dbReference type="ARBA" id="ARBA00023242"/>
    </source>
</evidence>
<evidence type="ECO:0000256" key="3">
    <source>
        <dbReference type="SAM" id="MobiDB-lite"/>
    </source>
</evidence>
<dbReference type="GO" id="GO:0006396">
    <property type="term" value="P:RNA processing"/>
    <property type="evidence" value="ECO:0007669"/>
    <property type="project" value="TreeGrafter"/>
</dbReference>
<feature type="compositionally biased region" description="Polar residues" evidence="3">
    <location>
        <begin position="16"/>
        <end position="32"/>
    </location>
</feature>
<dbReference type="InterPro" id="IPR039883">
    <property type="entry name" value="Fcf2/DNTTIP2"/>
</dbReference>